<keyword evidence="4" id="KW-0843">Virulence</keyword>
<name>A0AAD4HVQ2_9PEZI</name>
<dbReference type="Proteomes" id="UP001197093">
    <property type="component" value="Unassembled WGS sequence"/>
</dbReference>
<reference evidence="10" key="1">
    <citation type="submission" date="2023-02" db="EMBL/GenBank/DDBJ databases">
        <authorList>
            <person name="Palmer J.M."/>
        </authorList>
    </citation>
    <scope>NUCLEOTIDE SEQUENCE</scope>
    <source>
        <strain evidence="10">FW57</strain>
    </source>
</reference>
<proteinExistence type="inferred from homology"/>
<evidence type="ECO:0008006" key="12">
    <source>
        <dbReference type="Google" id="ProtNLM"/>
    </source>
</evidence>
<keyword evidence="2 9" id="KW-0812">Transmembrane</keyword>
<feature type="transmembrane region" description="Helical" evidence="9">
    <location>
        <begin position="48"/>
        <end position="72"/>
    </location>
</feature>
<evidence type="ECO:0000256" key="2">
    <source>
        <dbReference type="ARBA" id="ARBA00022692"/>
    </source>
</evidence>
<comment type="subcellular location">
    <subcellularLocation>
        <location evidence="1">Membrane</location>
        <topology evidence="1">Single-pass membrane protein</topology>
    </subcellularLocation>
</comment>
<evidence type="ECO:0000256" key="6">
    <source>
        <dbReference type="ARBA" id="ARBA00023180"/>
    </source>
</evidence>
<dbReference type="PANTHER" id="PTHR33365:SF13">
    <property type="entry name" value="TAT PATHWAY SIGNAL SEQUENCE"/>
    <property type="match status" value="1"/>
</dbReference>
<evidence type="ECO:0000256" key="3">
    <source>
        <dbReference type="ARBA" id="ARBA00022989"/>
    </source>
</evidence>
<evidence type="ECO:0000256" key="5">
    <source>
        <dbReference type="ARBA" id="ARBA00023136"/>
    </source>
</evidence>
<evidence type="ECO:0000313" key="11">
    <source>
        <dbReference type="Proteomes" id="UP001197093"/>
    </source>
</evidence>
<dbReference type="InterPro" id="IPR021765">
    <property type="entry name" value="UstYa-like"/>
</dbReference>
<dbReference type="EMBL" id="JAHCVI010000004">
    <property type="protein sequence ID" value="KAG7285977.1"/>
    <property type="molecule type" value="Genomic_DNA"/>
</dbReference>
<feature type="region of interest" description="Disordered" evidence="8">
    <location>
        <begin position="271"/>
        <end position="294"/>
    </location>
</feature>
<sequence>MARASKDNYTPMHARSDYSLDGSEEDAVPFLHAQSQPPASPSRCSRTYLLLGVVLLVLSNLVSLLIGGFVGLNTVDLDRSCAAHTTQYCRLAPVLKDVNIKYLVTQFNGSFMQEEIYRKAGSPEVDAAWEALGVDYRAGLIAAEDGPRSGLTSGHVQRADKYGGGYFVNVEGMHHLHCLNLVRKALYYNYPYYKNLGTHAFVNDDEILRLHTSHCLDILRQVLMCNVDTGVLGQVWYLNEGKPVTFPDFNTRHKCKNYDAVRQWAEKLQAAPPNTLPPDYLKAPDAGDVGPVTP</sequence>
<feature type="region of interest" description="Disordered" evidence="8">
    <location>
        <begin position="1"/>
        <end position="20"/>
    </location>
</feature>
<evidence type="ECO:0000256" key="1">
    <source>
        <dbReference type="ARBA" id="ARBA00004167"/>
    </source>
</evidence>
<comment type="caution">
    <text evidence="10">The sequence shown here is derived from an EMBL/GenBank/DDBJ whole genome shotgun (WGS) entry which is preliminary data.</text>
</comment>
<keyword evidence="3 9" id="KW-1133">Transmembrane helix</keyword>
<dbReference type="Pfam" id="PF11807">
    <property type="entry name" value="UstYa"/>
    <property type="match status" value="1"/>
</dbReference>
<dbReference type="PANTHER" id="PTHR33365">
    <property type="entry name" value="YALI0B05434P"/>
    <property type="match status" value="1"/>
</dbReference>
<gene>
    <name evidence="10" type="ORF">NEMBOFW57_008273</name>
</gene>
<dbReference type="GO" id="GO:0043386">
    <property type="term" value="P:mycotoxin biosynthetic process"/>
    <property type="evidence" value="ECO:0007669"/>
    <property type="project" value="InterPro"/>
</dbReference>
<dbReference type="GO" id="GO:0016020">
    <property type="term" value="C:membrane"/>
    <property type="evidence" value="ECO:0007669"/>
    <property type="project" value="UniProtKB-SubCell"/>
</dbReference>
<keyword evidence="11" id="KW-1185">Reference proteome</keyword>
<organism evidence="10 11">
    <name type="scientific">Staphylotrichum longicolle</name>
    <dbReference type="NCBI Taxonomy" id="669026"/>
    <lineage>
        <taxon>Eukaryota</taxon>
        <taxon>Fungi</taxon>
        <taxon>Dikarya</taxon>
        <taxon>Ascomycota</taxon>
        <taxon>Pezizomycotina</taxon>
        <taxon>Sordariomycetes</taxon>
        <taxon>Sordariomycetidae</taxon>
        <taxon>Sordariales</taxon>
        <taxon>Chaetomiaceae</taxon>
        <taxon>Staphylotrichum</taxon>
    </lineage>
</organism>
<keyword evidence="6" id="KW-0325">Glycoprotein</keyword>
<evidence type="ECO:0000256" key="8">
    <source>
        <dbReference type="SAM" id="MobiDB-lite"/>
    </source>
</evidence>
<evidence type="ECO:0000313" key="10">
    <source>
        <dbReference type="EMBL" id="KAG7285977.1"/>
    </source>
</evidence>
<accession>A0AAD4HVQ2</accession>
<comment type="similarity">
    <text evidence="7">Belongs to the ustYa family.</text>
</comment>
<evidence type="ECO:0000256" key="9">
    <source>
        <dbReference type="SAM" id="Phobius"/>
    </source>
</evidence>
<keyword evidence="5 9" id="KW-0472">Membrane</keyword>
<dbReference type="AlphaFoldDB" id="A0AAD4HVQ2"/>
<evidence type="ECO:0000256" key="7">
    <source>
        <dbReference type="ARBA" id="ARBA00035112"/>
    </source>
</evidence>
<protein>
    <recommendedName>
        <fullName evidence="12">Tat pathway signal sequence</fullName>
    </recommendedName>
</protein>
<evidence type="ECO:0000256" key="4">
    <source>
        <dbReference type="ARBA" id="ARBA00023026"/>
    </source>
</evidence>